<evidence type="ECO:0000313" key="3">
    <source>
        <dbReference type="Proteomes" id="UP000037982"/>
    </source>
</evidence>
<dbReference type="EMBL" id="LGKG01000024">
    <property type="protein sequence ID" value="KPC65952.1"/>
    <property type="molecule type" value="Genomic_DNA"/>
</dbReference>
<dbReference type="AlphaFoldDB" id="A0A0N0H354"/>
<gene>
    <name evidence="2" type="ORF">ADL29_05795</name>
</gene>
<evidence type="ECO:0000313" key="2">
    <source>
        <dbReference type="EMBL" id="KPC65952.1"/>
    </source>
</evidence>
<dbReference type="RefSeq" id="WP_053922660.1">
    <property type="nucleotide sequence ID" value="NZ_LGKG01000024.1"/>
</dbReference>
<evidence type="ECO:0000259" key="1">
    <source>
        <dbReference type="Pfam" id="PF21806"/>
    </source>
</evidence>
<feature type="domain" description="DUF6879" evidence="1">
    <location>
        <begin position="8"/>
        <end position="170"/>
    </location>
</feature>
<dbReference type="Pfam" id="PF21806">
    <property type="entry name" value="DUF6879"/>
    <property type="match status" value="1"/>
</dbReference>
<dbReference type="PATRIC" id="fig|66876.3.peg.1277"/>
<dbReference type="Proteomes" id="UP000037982">
    <property type="component" value="Unassembled WGS sequence"/>
</dbReference>
<reference evidence="3" key="1">
    <citation type="submission" date="2015-07" db="EMBL/GenBank/DDBJ databases">
        <authorList>
            <person name="Ju K.-S."/>
            <person name="Doroghazi J.R."/>
            <person name="Metcalf W.W."/>
        </authorList>
    </citation>
    <scope>NUCLEOTIDE SEQUENCE [LARGE SCALE GENOMIC DNA]</scope>
    <source>
        <strain evidence="3">NRRL ISP-5002</strain>
    </source>
</reference>
<accession>A0A0N0H354</accession>
<organism evidence="2 3">
    <name type="scientific">Streptomyces chattanoogensis</name>
    <dbReference type="NCBI Taxonomy" id="66876"/>
    <lineage>
        <taxon>Bacteria</taxon>
        <taxon>Bacillati</taxon>
        <taxon>Actinomycetota</taxon>
        <taxon>Actinomycetes</taxon>
        <taxon>Kitasatosporales</taxon>
        <taxon>Streptomycetaceae</taxon>
        <taxon>Streptomyces</taxon>
    </lineage>
</organism>
<comment type="caution">
    <text evidence="2">The sequence shown here is derived from an EMBL/GenBank/DDBJ whole genome shotgun (WGS) entry which is preliminary data.</text>
</comment>
<protein>
    <recommendedName>
        <fullName evidence="1">DUF6879 domain-containing protein</fullName>
    </recommendedName>
</protein>
<sequence length="174" mass="19817">MTSSSKTLGDLFDTFEREAFRLETLDDYSNSVNVDAYRTFLSGAPQPQDYNSRWVAELRSHTSQGKRIYRVHIVTRPLTDYLKFELGWGYQKNMSGGEEFFILDVTEQPNPLADVPDFWLFDAESAAVMRYDDHGAFLGADVLPPGRATGFVAHRDKALARAVPFTDWWAKHGE</sequence>
<name>A0A0N0H354_9ACTN</name>
<proteinExistence type="predicted"/>
<dbReference type="InterPro" id="IPR049244">
    <property type="entry name" value="DUF6879"/>
</dbReference>
<keyword evidence="3" id="KW-1185">Reference proteome</keyword>